<dbReference type="STRING" id="1287681.M7SLD2"/>
<dbReference type="EC" id="3.2.1.39" evidence="3"/>
<dbReference type="GO" id="GO:0071555">
    <property type="term" value="P:cell wall organization"/>
    <property type="evidence" value="ECO:0007669"/>
    <property type="project" value="UniProtKB-KW"/>
</dbReference>
<evidence type="ECO:0000256" key="1">
    <source>
        <dbReference type="ARBA" id="ARBA00000382"/>
    </source>
</evidence>
<dbReference type="AlphaFoldDB" id="M7SLD2"/>
<dbReference type="Proteomes" id="UP000012174">
    <property type="component" value="Unassembled WGS sequence"/>
</dbReference>
<evidence type="ECO:0000313" key="11">
    <source>
        <dbReference type="EMBL" id="EMR65012.1"/>
    </source>
</evidence>
<evidence type="ECO:0000256" key="6">
    <source>
        <dbReference type="ARBA" id="ARBA00023295"/>
    </source>
</evidence>
<name>M7SLD2_EUTLA</name>
<protein>
    <recommendedName>
        <fullName evidence="3">glucan endo-1,3-beta-D-glucosidase</fullName>
        <ecNumber evidence="3">3.2.1.39</ecNumber>
    </recommendedName>
</protein>
<keyword evidence="7" id="KW-0961">Cell wall biogenesis/degradation</keyword>
<evidence type="ECO:0000259" key="10">
    <source>
        <dbReference type="Pfam" id="PF10290"/>
    </source>
</evidence>
<evidence type="ECO:0000256" key="8">
    <source>
        <dbReference type="SAM" id="SignalP"/>
    </source>
</evidence>
<evidence type="ECO:0000256" key="2">
    <source>
        <dbReference type="ARBA" id="ARBA00006055"/>
    </source>
</evidence>
<dbReference type="OrthoDB" id="118256at2759"/>
<keyword evidence="4 8" id="KW-0732">Signal</keyword>
<evidence type="ECO:0000313" key="12">
    <source>
        <dbReference type="Proteomes" id="UP000012174"/>
    </source>
</evidence>
<evidence type="ECO:0000259" key="9">
    <source>
        <dbReference type="Pfam" id="PF10287"/>
    </source>
</evidence>
<organism evidence="11 12">
    <name type="scientific">Eutypa lata (strain UCR-EL1)</name>
    <name type="common">Grapevine dieback disease fungus</name>
    <name type="synonym">Eutypa armeniacae</name>
    <dbReference type="NCBI Taxonomy" id="1287681"/>
    <lineage>
        <taxon>Eukaryota</taxon>
        <taxon>Fungi</taxon>
        <taxon>Dikarya</taxon>
        <taxon>Ascomycota</taxon>
        <taxon>Pezizomycotina</taxon>
        <taxon>Sordariomycetes</taxon>
        <taxon>Xylariomycetidae</taxon>
        <taxon>Xylariales</taxon>
        <taxon>Diatrypaceae</taxon>
        <taxon>Eutypa</taxon>
    </lineage>
</organism>
<reference evidence="12" key="1">
    <citation type="journal article" date="2013" name="Genome Announc.">
        <title>Draft genome sequence of the grapevine dieback fungus Eutypa lata UCR-EL1.</title>
        <authorList>
            <person name="Blanco-Ulate B."/>
            <person name="Rolshausen P.E."/>
            <person name="Cantu D."/>
        </authorList>
    </citation>
    <scope>NUCLEOTIDE SEQUENCE [LARGE SCALE GENOMIC DNA]</scope>
    <source>
        <strain evidence="12">UCR-EL1</strain>
    </source>
</reference>
<dbReference type="OMA" id="NQDMPAI"/>
<dbReference type="eggNOG" id="ENOG502QSI7">
    <property type="taxonomic scope" value="Eukaryota"/>
</dbReference>
<dbReference type="KEGG" id="ela:UCREL1_8034"/>
<feature type="signal peptide" evidence="8">
    <location>
        <begin position="1"/>
        <end position="16"/>
    </location>
</feature>
<keyword evidence="6" id="KW-0326">Glycosidase</keyword>
<feature type="chain" id="PRO_5004084748" description="glucan endo-1,3-beta-D-glucosidase" evidence="8">
    <location>
        <begin position="17"/>
        <end position="452"/>
    </location>
</feature>
<dbReference type="GO" id="GO:0009277">
    <property type="term" value="C:fungal-type cell wall"/>
    <property type="evidence" value="ECO:0007669"/>
    <property type="project" value="TreeGrafter"/>
</dbReference>
<keyword evidence="12" id="KW-1185">Reference proteome</keyword>
<gene>
    <name evidence="11" type="ORF">UCREL1_8034</name>
</gene>
<dbReference type="GO" id="GO:0042973">
    <property type="term" value="F:glucan endo-1,3-beta-D-glucosidase activity"/>
    <property type="evidence" value="ECO:0007669"/>
    <property type="project" value="UniProtKB-EC"/>
</dbReference>
<evidence type="ECO:0000256" key="3">
    <source>
        <dbReference type="ARBA" id="ARBA00012780"/>
    </source>
</evidence>
<comment type="similarity">
    <text evidence="2">Belongs to the PGA52 family.</text>
</comment>
<dbReference type="PANTHER" id="PTHR31737:SF2">
    <property type="entry name" value="PROTEIN TOS1"/>
    <property type="match status" value="1"/>
</dbReference>
<dbReference type="PANTHER" id="PTHR31737">
    <property type="entry name" value="PROTEIN TOS1"/>
    <property type="match status" value="1"/>
</dbReference>
<evidence type="ECO:0000256" key="4">
    <source>
        <dbReference type="ARBA" id="ARBA00022729"/>
    </source>
</evidence>
<accession>M7SLD2</accession>
<dbReference type="HOGENOM" id="CLU_030276_0_0_1"/>
<evidence type="ECO:0000256" key="5">
    <source>
        <dbReference type="ARBA" id="ARBA00022801"/>
    </source>
</evidence>
<dbReference type="Pfam" id="PF10287">
    <property type="entry name" value="YJL171C_Tos1_C"/>
    <property type="match status" value="1"/>
</dbReference>
<dbReference type="Pfam" id="PF10290">
    <property type="entry name" value="YJL171C_Tos1_N"/>
    <property type="match status" value="1"/>
</dbReference>
<keyword evidence="5" id="KW-0378">Hydrolase</keyword>
<comment type="catalytic activity">
    <reaction evidence="1">
        <text>Hydrolysis of (1-&gt;3)-beta-D-glucosidic linkages in (1-&gt;3)-beta-D-glucans.</text>
        <dbReference type="EC" id="3.2.1.39"/>
    </reaction>
</comment>
<evidence type="ECO:0000256" key="7">
    <source>
        <dbReference type="ARBA" id="ARBA00023316"/>
    </source>
</evidence>
<feature type="domain" description="Cell wall protein YJL171C/Tos1 N-terminal" evidence="10">
    <location>
        <begin position="35"/>
        <end position="96"/>
    </location>
</feature>
<sequence>MKHVLSFLAAAAAVAANKGCWEETGNFFCGGKGVKQIKYSGLDLPGTYRAVKFMDNAGTCTFEDRPYSGPIAPYDEELSFHIRGPFHLNAFAVYTPLANAKREVPQVHPKRHGHQNLHKKLRDQKRGNMVTAVIDGVTQTWENNWFGPTETPQQTSNTPAVQSIAQPVKLEPIPIPTLDNSIKQPTHNDGKDINKGHHIPAGDDFERIAYYNAASRAANGLVFLANKGDPTISGTWDTVWGNSLSYVGADGAKCAASPTVLGDVQIGDGTEIAIYSDKKCDDSCGAVRPGSVAYKGWSGPNKVFLMEFSMPDTGASGWNLNMPAAWLLHASIARTGQYSSCSCWKGDGSSPLAGGCGEADVFEVLASGDTKAKSTFHFAHALGDSHYFDRPVDRSIKAAVVFQASSSTASIKILDDNFDFSAGLTSKQIDDLVDDESDVDLFSLMSFGRRKA</sequence>
<proteinExistence type="inferred from homology"/>
<dbReference type="EMBL" id="KB706951">
    <property type="protein sequence ID" value="EMR65012.1"/>
    <property type="molecule type" value="Genomic_DNA"/>
</dbReference>
<feature type="domain" description="Cell wall protein YJL171C/Tos1 C-terminal" evidence="9">
    <location>
        <begin position="204"/>
        <end position="431"/>
    </location>
</feature>
<dbReference type="InterPro" id="IPR018805">
    <property type="entry name" value="YJL171C/Tos1_C"/>
</dbReference>
<dbReference type="InterPro" id="IPR018807">
    <property type="entry name" value="YJL171C/Tos1_N"/>
</dbReference>